<dbReference type="SUPFAM" id="SSF81321">
    <property type="entry name" value="Family A G protein-coupled receptor-like"/>
    <property type="match status" value="1"/>
</dbReference>
<comment type="similarity">
    <text evidence="9">Belongs to the G-protein coupled receptor 1 family.</text>
</comment>
<evidence type="ECO:0000256" key="3">
    <source>
        <dbReference type="ARBA" id="ARBA00022692"/>
    </source>
</evidence>
<evidence type="ECO:0000256" key="8">
    <source>
        <dbReference type="ARBA" id="ARBA00023224"/>
    </source>
</evidence>
<evidence type="ECO:0000256" key="10">
    <source>
        <dbReference type="SAM" id="Phobius"/>
    </source>
</evidence>
<name>A0A0N5AFH7_9BILA</name>
<keyword evidence="6 10" id="KW-0472">Membrane</keyword>
<dbReference type="InterPro" id="IPR017452">
    <property type="entry name" value="GPCR_Rhodpsn_7TM"/>
</dbReference>
<dbReference type="WBParaSite" id="SMUV_0000303401-mRNA-1">
    <property type="protein sequence ID" value="SMUV_0000303401-mRNA-1"/>
    <property type="gene ID" value="SMUV_0000303401"/>
</dbReference>
<feature type="transmembrane region" description="Helical" evidence="10">
    <location>
        <begin position="6"/>
        <end position="30"/>
    </location>
</feature>
<dbReference type="PROSITE" id="PS00237">
    <property type="entry name" value="G_PROTEIN_RECEP_F1_1"/>
    <property type="match status" value="1"/>
</dbReference>
<keyword evidence="8 9" id="KW-0807">Transducer</keyword>
<comment type="subcellular location">
    <subcellularLocation>
        <location evidence="1">Cell membrane</location>
        <topology evidence="1">Multi-pass membrane protein</topology>
    </subcellularLocation>
</comment>
<evidence type="ECO:0000256" key="1">
    <source>
        <dbReference type="ARBA" id="ARBA00004651"/>
    </source>
</evidence>
<keyword evidence="4 10" id="KW-1133">Transmembrane helix</keyword>
<keyword evidence="3 9" id="KW-0812">Transmembrane</keyword>
<evidence type="ECO:0000256" key="7">
    <source>
        <dbReference type="ARBA" id="ARBA00023170"/>
    </source>
</evidence>
<dbReference type="GO" id="GO:0043005">
    <property type="term" value="C:neuron projection"/>
    <property type="evidence" value="ECO:0007669"/>
    <property type="project" value="TreeGrafter"/>
</dbReference>
<keyword evidence="12" id="KW-1185">Reference proteome</keyword>
<sequence>MWEYYFAVIVYSLTVQLGVIGNSWVICSVLRNRRPRSGVIRRSPSDRLRNYIFILAIVDFAVILTLLVRLLYIVHFLSYVFFYFCLIFFFFLNQNAIIYFAEHFAKFTSLSCLACISVERFIAIKKPFDSSVRKCLFKRTPYIAGIIIIVILIVMMLQMTTVGTTADHKECQLTAVLNGEKHAEKVFIGFIFFSLILFVSANYGQIIHHVRRKFLKRKARGNYTQRELAEPRYMKEMTSAILRVALFHLLCWLPFCIFQLLPNEISTLTAVSLRLFKKDKQDDNTSLHWAAFTINWLVYANSAANWIFYAVMNRDLRNLIRRNTERRKRSTLSQPSLPGRFSSSFRSHFPNNFKFLHSVSTKSQSSDVDEKSSLHLNALPSLNGNFKIPYSF</sequence>
<dbReference type="CDD" id="cd00637">
    <property type="entry name" value="7tm_classA_rhodopsin-like"/>
    <property type="match status" value="1"/>
</dbReference>
<evidence type="ECO:0000259" key="11">
    <source>
        <dbReference type="PROSITE" id="PS50262"/>
    </source>
</evidence>
<dbReference type="Gene3D" id="1.20.1070.10">
    <property type="entry name" value="Rhodopsin 7-helix transmembrane proteins"/>
    <property type="match status" value="1"/>
</dbReference>
<feature type="transmembrane region" description="Helical" evidence="10">
    <location>
        <begin position="51"/>
        <end position="74"/>
    </location>
</feature>
<dbReference type="GO" id="GO:0042277">
    <property type="term" value="F:peptide binding"/>
    <property type="evidence" value="ECO:0007669"/>
    <property type="project" value="TreeGrafter"/>
</dbReference>
<feature type="transmembrane region" description="Helical" evidence="10">
    <location>
        <begin position="240"/>
        <end position="261"/>
    </location>
</feature>
<dbReference type="GO" id="GO:0005886">
    <property type="term" value="C:plasma membrane"/>
    <property type="evidence" value="ECO:0007669"/>
    <property type="project" value="UniProtKB-SubCell"/>
</dbReference>
<organism evidence="12 13">
    <name type="scientific">Syphacia muris</name>
    <dbReference type="NCBI Taxonomy" id="451379"/>
    <lineage>
        <taxon>Eukaryota</taxon>
        <taxon>Metazoa</taxon>
        <taxon>Ecdysozoa</taxon>
        <taxon>Nematoda</taxon>
        <taxon>Chromadorea</taxon>
        <taxon>Rhabditida</taxon>
        <taxon>Spirurina</taxon>
        <taxon>Oxyuridomorpha</taxon>
        <taxon>Oxyuroidea</taxon>
        <taxon>Oxyuridae</taxon>
        <taxon>Syphacia</taxon>
    </lineage>
</organism>
<evidence type="ECO:0000256" key="4">
    <source>
        <dbReference type="ARBA" id="ARBA00022989"/>
    </source>
</evidence>
<dbReference type="InterPro" id="IPR000276">
    <property type="entry name" value="GPCR_Rhodpsn"/>
</dbReference>
<dbReference type="STRING" id="451379.A0A0N5AFH7"/>
<dbReference type="PANTHER" id="PTHR24229">
    <property type="entry name" value="NEUROPEPTIDES RECEPTOR"/>
    <property type="match status" value="1"/>
</dbReference>
<reference evidence="13" key="1">
    <citation type="submission" date="2017-02" db="UniProtKB">
        <authorList>
            <consortium name="WormBaseParasite"/>
        </authorList>
    </citation>
    <scope>IDENTIFICATION</scope>
</reference>
<evidence type="ECO:0000256" key="9">
    <source>
        <dbReference type="RuleBase" id="RU000688"/>
    </source>
</evidence>
<proteinExistence type="inferred from homology"/>
<evidence type="ECO:0000313" key="13">
    <source>
        <dbReference type="WBParaSite" id="SMUV_0000303401-mRNA-1"/>
    </source>
</evidence>
<protein>
    <submittedName>
        <fullName evidence="13">G_PROTEIN_RECEP_F1_2 domain-containing protein</fullName>
    </submittedName>
</protein>
<keyword evidence="7 9" id="KW-0675">Receptor</keyword>
<dbReference type="Pfam" id="PF00001">
    <property type="entry name" value="7tm_1"/>
    <property type="match status" value="1"/>
</dbReference>
<feature type="transmembrane region" description="Helical" evidence="10">
    <location>
        <begin position="80"/>
        <end position="101"/>
    </location>
</feature>
<feature type="domain" description="G-protein coupled receptors family 1 profile" evidence="11">
    <location>
        <begin position="21"/>
        <end position="309"/>
    </location>
</feature>
<feature type="transmembrane region" description="Helical" evidence="10">
    <location>
        <begin position="186"/>
        <end position="207"/>
    </location>
</feature>
<keyword evidence="5 9" id="KW-0297">G-protein coupled receptor</keyword>
<dbReference type="PANTHER" id="PTHR24229:SF40">
    <property type="entry name" value="ALLATOSTATIN C RECEPTOR 1-RELATED"/>
    <property type="match status" value="1"/>
</dbReference>
<evidence type="ECO:0000313" key="12">
    <source>
        <dbReference type="Proteomes" id="UP000046393"/>
    </source>
</evidence>
<dbReference type="AlphaFoldDB" id="A0A0N5AFH7"/>
<keyword evidence="2" id="KW-1003">Cell membrane</keyword>
<accession>A0A0N5AFH7</accession>
<evidence type="ECO:0000256" key="2">
    <source>
        <dbReference type="ARBA" id="ARBA00022475"/>
    </source>
</evidence>
<evidence type="ECO:0000256" key="5">
    <source>
        <dbReference type="ARBA" id="ARBA00023040"/>
    </source>
</evidence>
<dbReference type="Proteomes" id="UP000046393">
    <property type="component" value="Unplaced"/>
</dbReference>
<feature type="transmembrane region" description="Helical" evidence="10">
    <location>
        <begin position="142"/>
        <end position="166"/>
    </location>
</feature>
<dbReference type="GO" id="GO:0004930">
    <property type="term" value="F:G protein-coupled receptor activity"/>
    <property type="evidence" value="ECO:0007669"/>
    <property type="project" value="UniProtKB-KW"/>
</dbReference>
<evidence type="ECO:0000256" key="6">
    <source>
        <dbReference type="ARBA" id="ARBA00023136"/>
    </source>
</evidence>
<dbReference type="PROSITE" id="PS50262">
    <property type="entry name" value="G_PROTEIN_RECEP_F1_2"/>
    <property type="match status" value="1"/>
</dbReference>
<feature type="transmembrane region" description="Helical" evidence="10">
    <location>
        <begin position="289"/>
        <end position="312"/>
    </location>
</feature>
<dbReference type="PRINTS" id="PR00237">
    <property type="entry name" value="GPCRRHODOPSN"/>
</dbReference>